<feature type="region of interest" description="Disordered" evidence="1">
    <location>
        <begin position="130"/>
        <end position="151"/>
    </location>
</feature>
<reference evidence="3" key="1">
    <citation type="submission" date="2021-01" db="EMBL/GenBank/DDBJ databases">
        <authorList>
            <person name="Corre E."/>
            <person name="Pelletier E."/>
            <person name="Niang G."/>
            <person name="Scheremetjew M."/>
            <person name="Finn R."/>
            <person name="Kale V."/>
            <person name="Holt S."/>
            <person name="Cochrane G."/>
            <person name="Meng A."/>
            <person name="Brown T."/>
            <person name="Cohen L."/>
        </authorList>
    </citation>
    <scope>NUCLEOTIDE SEQUENCE</scope>
    <source>
        <strain evidence="3">UTEX LB 985</strain>
    </source>
</reference>
<evidence type="ECO:0000313" key="3">
    <source>
        <dbReference type="EMBL" id="CAD9503759.1"/>
    </source>
</evidence>
<sequence>MRTGERKVEAMSAAKTVIAALIGVAVQHGLFDIDTPIMQYGVHPGKGSNWSRTGVDFFPNVTARHLLSQSSGGGSWFPGTALTYDSDEYIQHLSYLLNATAGKNATARQWATSEFAIPLGLPQLYAYQGPDPAARGDTPTADEGGNADISAGGDQPMFCRDLARVGLLLANDGKWADADGKLVQLANADYVRAMFTPQDTHIPSGVGWGPGNMAEQYSLLSVIATDNSPLINKSACTVQNGGLTKVLGLPNGALLALGLMGRYLIVVPEEKLVVTFMGSNLAKMNCENNSQGTWSNFEGIILSQLWSILRPATLPVAPGHLAAERFNSEWPAETPTPPKTVKQAHHQRERRGLHQPELPTNQANPEGGHEPHHEFYSEAPQGSCYCYCGYQQAVGRCFNVSSEGECTYLSISQTAETMIDYCSRSSLLLDCFDAPTKCPETLYSGTQLSPMGMTHCPERAPPGPLMEAMQCHYNPVAFEECKWVTRQTCVSNPYFPVFSAPDE</sequence>
<dbReference type="InterPro" id="IPR001466">
    <property type="entry name" value="Beta-lactam-related"/>
</dbReference>
<dbReference type="Pfam" id="PF00144">
    <property type="entry name" value="Beta-lactamase"/>
    <property type="match status" value="1"/>
</dbReference>
<dbReference type="EMBL" id="HBGU01054671">
    <property type="protein sequence ID" value="CAD9503759.1"/>
    <property type="molecule type" value="Transcribed_RNA"/>
</dbReference>
<dbReference type="PANTHER" id="PTHR43283">
    <property type="entry name" value="BETA-LACTAMASE-RELATED"/>
    <property type="match status" value="1"/>
</dbReference>
<evidence type="ECO:0000259" key="2">
    <source>
        <dbReference type="Pfam" id="PF00144"/>
    </source>
</evidence>
<dbReference type="InterPro" id="IPR050789">
    <property type="entry name" value="Diverse_Enzym_Activities"/>
</dbReference>
<organism evidence="3">
    <name type="scientific">Haptolina brevifila</name>
    <dbReference type="NCBI Taxonomy" id="156173"/>
    <lineage>
        <taxon>Eukaryota</taxon>
        <taxon>Haptista</taxon>
        <taxon>Haptophyta</taxon>
        <taxon>Prymnesiophyceae</taxon>
        <taxon>Prymnesiales</taxon>
        <taxon>Prymnesiaceae</taxon>
        <taxon>Haptolina</taxon>
    </lineage>
</organism>
<dbReference type="SUPFAM" id="SSF56601">
    <property type="entry name" value="beta-lactamase/transpeptidase-like"/>
    <property type="match status" value="1"/>
</dbReference>
<feature type="region of interest" description="Disordered" evidence="1">
    <location>
        <begin position="328"/>
        <end position="374"/>
    </location>
</feature>
<feature type="domain" description="Beta-lactamase-related" evidence="2">
    <location>
        <begin position="9"/>
        <end position="277"/>
    </location>
</feature>
<accession>A0A7S2HYW3</accession>
<evidence type="ECO:0000256" key="1">
    <source>
        <dbReference type="SAM" id="MobiDB-lite"/>
    </source>
</evidence>
<feature type="compositionally biased region" description="Basic residues" evidence="1">
    <location>
        <begin position="342"/>
        <end position="353"/>
    </location>
</feature>
<dbReference type="Gene3D" id="3.40.710.10">
    <property type="entry name" value="DD-peptidase/beta-lactamase superfamily"/>
    <property type="match status" value="1"/>
</dbReference>
<protein>
    <recommendedName>
        <fullName evidence="2">Beta-lactamase-related domain-containing protein</fullName>
    </recommendedName>
</protein>
<gene>
    <name evidence="3" type="ORF">CBRE1094_LOCUS29877</name>
</gene>
<proteinExistence type="predicted"/>
<dbReference type="AlphaFoldDB" id="A0A7S2HYW3"/>
<name>A0A7S2HYW3_9EUKA</name>
<dbReference type="InterPro" id="IPR012338">
    <property type="entry name" value="Beta-lactam/transpept-like"/>
</dbReference>